<name>A0A0D3CKA0_BRAOL</name>
<keyword evidence="2" id="KW-1185">Reference proteome</keyword>
<dbReference type="STRING" id="109376.A0A0D3CKA0"/>
<dbReference type="EnsemblPlants" id="Bo5g130390.1">
    <property type="protein sequence ID" value="Bo5g130390.1"/>
    <property type="gene ID" value="Bo5g130390"/>
</dbReference>
<organism evidence="1 2">
    <name type="scientific">Brassica oleracea var. oleracea</name>
    <dbReference type="NCBI Taxonomy" id="109376"/>
    <lineage>
        <taxon>Eukaryota</taxon>
        <taxon>Viridiplantae</taxon>
        <taxon>Streptophyta</taxon>
        <taxon>Embryophyta</taxon>
        <taxon>Tracheophyta</taxon>
        <taxon>Spermatophyta</taxon>
        <taxon>Magnoliopsida</taxon>
        <taxon>eudicotyledons</taxon>
        <taxon>Gunneridae</taxon>
        <taxon>Pentapetalae</taxon>
        <taxon>rosids</taxon>
        <taxon>malvids</taxon>
        <taxon>Brassicales</taxon>
        <taxon>Brassicaceae</taxon>
        <taxon>Brassiceae</taxon>
        <taxon>Brassica</taxon>
    </lineage>
</organism>
<sequence>MGILQRIAIAYFVASLCEIWFKGNHNGGGICYYNNIFILTLRLIRARLRY</sequence>
<dbReference type="AlphaFoldDB" id="A0A0D3CKA0"/>
<accession>A0A0D3CKA0</accession>
<dbReference type="Proteomes" id="UP000032141">
    <property type="component" value="Chromosome C5"/>
</dbReference>
<dbReference type="HOGENOM" id="CLU_3127141_0_0_1"/>
<evidence type="ECO:0000313" key="2">
    <source>
        <dbReference type="Proteomes" id="UP000032141"/>
    </source>
</evidence>
<reference evidence="1 2" key="1">
    <citation type="journal article" date="2014" name="Genome Biol.">
        <title>Transcriptome and methylome profiling reveals relics of genome dominance in the mesopolyploid Brassica oleracea.</title>
        <authorList>
            <person name="Parkin I.A."/>
            <person name="Koh C."/>
            <person name="Tang H."/>
            <person name="Robinson S.J."/>
            <person name="Kagale S."/>
            <person name="Clarke W.E."/>
            <person name="Town C.D."/>
            <person name="Nixon J."/>
            <person name="Krishnakumar V."/>
            <person name="Bidwell S.L."/>
            <person name="Denoeud F."/>
            <person name="Belcram H."/>
            <person name="Links M.G."/>
            <person name="Just J."/>
            <person name="Clarke C."/>
            <person name="Bender T."/>
            <person name="Huebert T."/>
            <person name="Mason A.S."/>
            <person name="Pires J.C."/>
            <person name="Barker G."/>
            <person name="Moore J."/>
            <person name="Walley P.G."/>
            <person name="Manoli S."/>
            <person name="Batley J."/>
            <person name="Edwards D."/>
            <person name="Nelson M.N."/>
            <person name="Wang X."/>
            <person name="Paterson A.H."/>
            <person name="King G."/>
            <person name="Bancroft I."/>
            <person name="Chalhoub B."/>
            <person name="Sharpe A.G."/>
        </authorList>
    </citation>
    <scope>NUCLEOTIDE SEQUENCE</scope>
    <source>
        <strain evidence="1 2">cv. TO1000</strain>
    </source>
</reference>
<proteinExistence type="predicted"/>
<dbReference type="Gramene" id="Bo5g130390.1">
    <property type="protein sequence ID" value="Bo5g130390.1"/>
    <property type="gene ID" value="Bo5g130390"/>
</dbReference>
<reference evidence="1" key="2">
    <citation type="submission" date="2015-03" db="UniProtKB">
        <authorList>
            <consortium name="EnsemblPlants"/>
        </authorList>
    </citation>
    <scope>IDENTIFICATION</scope>
</reference>
<evidence type="ECO:0000313" key="1">
    <source>
        <dbReference type="EnsemblPlants" id="Bo5g130390.1"/>
    </source>
</evidence>
<protein>
    <submittedName>
        <fullName evidence="1">Uncharacterized protein</fullName>
    </submittedName>
</protein>